<evidence type="ECO:0000313" key="5">
    <source>
        <dbReference type="Proteomes" id="UP000091956"/>
    </source>
</evidence>
<reference evidence="4 5" key="1">
    <citation type="submission" date="2016-03" db="EMBL/GenBank/DDBJ databases">
        <title>Comparative genomics of Pseudogymnoascus destructans, the fungus causing white-nose syndrome of bats.</title>
        <authorList>
            <person name="Palmer J.M."/>
            <person name="Drees K.P."/>
            <person name="Foster J.T."/>
            <person name="Lindner D.L."/>
        </authorList>
    </citation>
    <scope>NUCLEOTIDE SEQUENCE [LARGE SCALE GENOMIC DNA]</scope>
    <source>
        <strain evidence="4 5">UAMH 10579</strain>
    </source>
</reference>
<proteinExistence type="predicted"/>
<feature type="signal peptide" evidence="2">
    <location>
        <begin position="1"/>
        <end position="23"/>
    </location>
</feature>
<dbReference type="InterPro" id="IPR002889">
    <property type="entry name" value="WSC_carb-bd"/>
</dbReference>
<keyword evidence="5" id="KW-1185">Reference proteome</keyword>
<dbReference type="RefSeq" id="XP_018131569.1">
    <property type="nucleotide sequence ID" value="XM_018274447.2"/>
</dbReference>
<sequence>MKLTLTLVATVLPLAAVAGPVVSRTNVNGCKPLGCYTDSASFRALDINTQVPGGPSGQSPEACTAACIAHDLAFAGVENGGECWCGAFINNGQTLASNQALCSTPCSGAPGEICGGAGGINIYDCTAALPAPVSYNGCAPLGCYTDSVSHRTLATNTQVVGGPNNQGPDVCTAACKAAGFRYAGNEYGGECWCGNSLDNNGGPAPDLNEQCQMPCHGDSSLMCGGPDRLTLFDCSPPAPPTSCGTPGICGTFVLVADASCGEFQECMCAFDADGSAVCVENAWCSNTACTSDSDCAGGGVCWVKSCCGQGICTVPSTICANPARVMFRSVPNSERSECTGAYCD</sequence>
<organism evidence="4 5">
    <name type="scientific">Pseudogymnoascus verrucosus</name>
    <dbReference type="NCBI Taxonomy" id="342668"/>
    <lineage>
        <taxon>Eukaryota</taxon>
        <taxon>Fungi</taxon>
        <taxon>Dikarya</taxon>
        <taxon>Ascomycota</taxon>
        <taxon>Pezizomycotina</taxon>
        <taxon>Leotiomycetes</taxon>
        <taxon>Thelebolales</taxon>
        <taxon>Thelebolaceae</taxon>
        <taxon>Pseudogymnoascus</taxon>
    </lineage>
</organism>
<dbReference type="Proteomes" id="UP000091956">
    <property type="component" value="Unassembled WGS sequence"/>
</dbReference>
<keyword evidence="2" id="KW-0732">Signal</keyword>
<evidence type="ECO:0000256" key="1">
    <source>
        <dbReference type="ARBA" id="ARBA00022737"/>
    </source>
</evidence>
<reference evidence="5" key="2">
    <citation type="journal article" date="2018" name="Nat. Commun.">
        <title>Extreme sensitivity to ultraviolet light in the fungal pathogen causing white-nose syndrome of bats.</title>
        <authorList>
            <person name="Palmer J.M."/>
            <person name="Drees K.P."/>
            <person name="Foster J.T."/>
            <person name="Lindner D.L."/>
        </authorList>
    </citation>
    <scope>NUCLEOTIDE SEQUENCE [LARGE SCALE GENOMIC DNA]</scope>
    <source>
        <strain evidence="5">UAMH 10579</strain>
    </source>
</reference>
<dbReference type="PANTHER" id="PTHR45964:SF5">
    <property type="entry name" value="WSCD FAMILY MEMBER CG9164"/>
    <property type="match status" value="1"/>
</dbReference>
<keyword evidence="1" id="KW-0677">Repeat</keyword>
<accession>A0A1B8GPR2</accession>
<gene>
    <name evidence="4" type="ORF">VE01_04981</name>
</gene>
<feature type="chain" id="PRO_5008608820" description="WSC domain-containing protein" evidence="2">
    <location>
        <begin position="24"/>
        <end position="344"/>
    </location>
</feature>
<dbReference type="PROSITE" id="PS51212">
    <property type="entry name" value="WSC"/>
    <property type="match status" value="2"/>
</dbReference>
<dbReference type="SMART" id="SM00321">
    <property type="entry name" value="WSC"/>
    <property type="match status" value="2"/>
</dbReference>
<dbReference type="GeneID" id="28838367"/>
<evidence type="ECO:0000256" key="2">
    <source>
        <dbReference type="SAM" id="SignalP"/>
    </source>
</evidence>
<protein>
    <recommendedName>
        <fullName evidence="3">WSC domain-containing protein</fullName>
    </recommendedName>
</protein>
<dbReference type="STRING" id="342668.A0A1B8GPR2"/>
<dbReference type="InterPro" id="IPR051589">
    <property type="entry name" value="Sialate-O-sulfotransferase"/>
</dbReference>
<dbReference type="OrthoDB" id="5985073at2759"/>
<evidence type="ECO:0000259" key="3">
    <source>
        <dbReference type="PROSITE" id="PS51212"/>
    </source>
</evidence>
<feature type="domain" description="WSC" evidence="3">
    <location>
        <begin position="137"/>
        <end position="235"/>
    </location>
</feature>
<dbReference type="EMBL" id="KV460220">
    <property type="protein sequence ID" value="OBT97836.1"/>
    <property type="molecule type" value="Genomic_DNA"/>
</dbReference>
<dbReference type="Pfam" id="PF01822">
    <property type="entry name" value="WSC"/>
    <property type="match status" value="2"/>
</dbReference>
<evidence type="ECO:0000313" key="4">
    <source>
        <dbReference type="EMBL" id="OBT97836.1"/>
    </source>
</evidence>
<name>A0A1B8GPR2_9PEZI</name>
<dbReference type="AlphaFoldDB" id="A0A1B8GPR2"/>
<feature type="domain" description="WSC" evidence="3">
    <location>
        <begin position="29"/>
        <end position="126"/>
    </location>
</feature>
<dbReference type="PANTHER" id="PTHR45964">
    <property type="entry name" value="WSCD FAMILY MEMBER CG9164"/>
    <property type="match status" value="1"/>
</dbReference>